<evidence type="ECO:0000313" key="1">
    <source>
        <dbReference type="EMBL" id="OGE78138.1"/>
    </source>
</evidence>
<organism evidence="1 2">
    <name type="scientific">Candidatus Doudnabacteria bacterium RIFCSPHIGHO2_01_FULL_46_14</name>
    <dbReference type="NCBI Taxonomy" id="1817824"/>
    <lineage>
        <taxon>Bacteria</taxon>
        <taxon>Candidatus Doudnaibacteriota</taxon>
    </lineage>
</organism>
<accession>A0A1F5NKJ5</accession>
<reference evidence="1 2" key="1">
    <citation type="journal article" date="2016" name="Nat. Commun.">
        <title>Thousands of microbial genomes shed light on interconnected biogeochemical processes in an aquifer system.</title>
        <authorList>
            <person name="Anantharaman K."/>
            <person name="Brown C.T."/>
            <person name="Hug L.A."/>
            <person name="Sharon I."/>
            <person name="Castelle C.J."/>
            <person name="Probst A.J."/>
            <person name="Thomas B.C."/>
            <person name="Singh A."/>
            <person name="Wilkins M.J."/>
            <person name="Karaoz U."/>
            <person name="Brodie E.L."/>
            <person name="Williams K.H."/>
            <person name="Hubbard S.S."/>
            <person name="Banfield J.F."/>
        </authorList>
    </citation>
    <scope>NUCLEOTIDE SEQUENCE [LARGE SCALE GENOMIC DNA]</scope>
</reference>
<comment type="caution">
    <text evidence="1">The sequence shown here is derived from an EMBL/GenBank/DDBJ whole genome shotgun (WGS) entry which is preliminary data.</text>
</comment>
<gene>
    <name evidence="1" type="ORF">A2751_03170</name>
</gene>
<dbReference type="STRING" id="1817824.A2751_03170"/>
<dbReference type="EMBL" id="MFEK01000014">
    <property type="protein sequence ID" value="OGE78138.1"/>
    <property type="molecule type" value="Genomic_DNA"/>
</dbReference>
<name>A0A1F5NKJ5_9BACT</name>
<sequence length="212" mass="23509">MNEKLLIDFIQGLNLDELQKEVRAAFLIKACDYLGDLQYASAEEFPGVFRARCKVGLGLNGATEAVTVYREGSIFYAQFVQRPKDDPEFPGEPWHTPGKGVAKGVTTAQRLRQIALPDESGLVASEPEFAGAVEYIGPERGAGKKLPGHWISLIWVRRLAHRPADGTYPGEFHPVGAPPKPCIWSHRMAILPVAANYLETGRPIYKFVRHEV</sequence>
<protein>
    <recommendedName>
        <fullName evidence="3">Nudix hydrolase domain-containing protein</fullName>
    </recommendedName>
</protein>
<evidence type="ECO:0000313" key="2">
    <source>
        <dbReference type="Proteomes" id="UP000176864"/>
    </source>
</evidence>
<dbReference type="AlphaFoldDB" id="A0A1F5NKJ5"/>
<proteinExistence type="predicted"/>
<evidence type="ECO:0008006" key="3">
    <source>
        <dbReference type="Google" id="ProtNLM"/>
    </source>
</evidence>
<dbReference type="Proteomes" id="UP000176864">
    <property type="component" value="Unassembled WGS sequence"/>
</dbReference>